<keyword evidence="3" id="KW-1185">Reference proteome</keyword>
<evidence type="ECO:0000313" key="2">
    <source>
        <dbReference type="EMBL" id="KAK7077953.1"/>
    </source>
</evidence>
<dbReference type="Pfam" id="PF00024">
    <property type="entry name" value="PAN_1"/>
    <property type="match status" value="1"/>
</dbReference>
<dbReference type="GO" id="GO:0009653">
    <property type="term" value="P:anatomical structure morphogenesis"/>
    <property type="evidence" value="ECO:0007669"/>
    <property type="project" value="TreeGrafter"/>
</dbReference>
<feature type="domain" description="Apple" evidence="1">
    <location>
        <begin position="10"/>
        <end position="94"/>
    </location>
</feature>
<dbReference type="Pfam" id="PF14295">
    <property type="entry name" value="PAN_4"/>
    <property type="match status" value="1"/>
</dbReference>
<feature type="domain" description="Apple" evidence="1">
    <location>
        <begin position="144"/>
        <end position="189"/>
    </location>
</feature>
<dbReference type="Proteomes" id="UP001381693">
    <property type="component" value="Unassembled WGS sequence"/>
</dbReference>
<accession>A0AAN8XCK9</accession>
<dbReference type="InterPro" id="IPR003609">
    <property type="entry name" value="Pan_app"/>
</dbReference>
<evidence type="ECO:0000259" key="1">
    <source>
        <dbReference type="PROSITE" id="PS50948"/>
    </source>
</evidence>
<reference evidence="2 3" key="1">
    <citation type="submission" date="2023-11" db="EMBL/GenBank/DDBJ databases">
        <title>Halocaridina rubra genome assembly.</title>
        <authorList>
            <person name="Smith C."/>
        </authorList>
    </citation>
    <scope>NUCLEOTIDE SEQUENCE [LARGE SCALE GENOMIC DNA]</scope>
    <source>
        <strain evidence="2">EP-1</strain>
        <tissue evidence="2">Whole</tissue>
    </source>
</reference>
<dbReference type="SUPFAM" id="SSF57414">
    <property type="entry name" value="Hairpin loop containing domain-like"/>
    <property type="match status" value="2"/>
</dbReference>
<dbReference type="PANTHER" id="PTHR47327:SF13">
    <property type="entry name" value="APPLE DOMAIN-CONTAINING PROTEIN"/>
    <property type="match status" value="1"/>
</dbReference>
<evidence type="ECO:0000313" key="3">
    <source>
        <dbReference type="Proteomes" id="UP001381693"/>
    </source>
</evidence>
<dbReference type="PANTHER" id="PTHR47327">
    <property type="entry name" value="FI18240P1-RELATED"/>
    <property type="match status" value="1"/>
</dbReference>
<dbReference type="Gene3D" id="3.50.4.10">
    <property type="entry name" value="Hepatocyte Growth Factor"/>
    <property type="match status" value="1"/>
</dbReference>
<gene>
    <name evidence="2" type="ORF">SK128_018182</name>
</gene>
<proteinExistence type="predicted"/>
<organism evidence="2 3">
    <name type="scientific">Halocaridina rubra</name>
    <name type="common">Hawaiian red shrimp</name>
    <dbReference type="NCBI Taxonomy" id="373956"/>
    <lineage>
        <taxon>Eukaryota</taxon>
        <taxon>Metazoa</taxon>
        <taxon>Ecdysozoa</taxon>
        <taxon>Arthropoda</taxon>
        <taxon>Crustacea</taxon>
        <taxon>Multicrustacea</taxon>
        <taxon>Malacostraca</taxon>
        <taxon>Eumalacostraca</taxon>
        <taxon>Eucarida</taxon>
        <taxon>Decapoda</taxon>
        <taxon>Pleocyemata</taxon>
        <taxon>Caridea</taxon>
        <taxon>Atyoidea</taxon>
        <taxon>Atyidae</taxon>
        <taxon>Halocaridina</taxon>
    </lineage>
</organism>
<dbReference type="EMBL" id="JAXCGZ010008109">
    <property type="protein sequence ID" value="KAK7077953.1"/>
    <property type="molecule type" value="Genomic_DNA"/>
</dbReference>
<comment type="caution">
    <text evidence="2">The sequence shown here is derived from an EMBL/GenBank/DDBJ whole genome shotgun (WGS) entry which is preliminary data.</text>
</comment>
<dbReference type="AlphaFoldDB" id="A0AAN8XCK9"/>
<dbReference type="PROSITE" id="PS50948">
    <property type="entry name" value="PAN"/>
    <property type="match status" value="2"/>
</dbReference>
<protein>
    <recommendedName>
        <fullName evidence="1">Apple domain-containing protein</fullName>
    </recommendedName>
</protein>
<sequence length="189" mass="21767">MTICVTGSACYELVKTRMRIHSHYIIRGKVLRTKNRQECEAECDRERQCRGFNYRFKTLGYNQYRDNCELSSKDASDREAFDFDEDFDFYEQISDSRRCRDSGNWGNSGGYSGSYSGSYSGGGGSSFGSSNSWGGGGYSNRDECFTLARTETTLENRIVRETFEARDIRDCEDQCTRTRRFVCRAFAFK</sequence>
<name>A0AAN8XCK9_HALRR</name>
<dbReference type="InterPro" id="IPR052774">
    <property type="entry name" value="Celegans_DevNeuronal_Protein"/>
</dbReference>